<dbReference type="AlphaFoldDB" id="A0AAW2FX51"/>
<organism evidence="2 3">
    <name type="scientific">Cardiocondyla obscurior</name>
    <dbReference type="NCBI Taxonomy" id="286306"/>
    <lineage>
        <taxon>Eukaryota</taxon>
        <taxon>Metazoa</taxon>
        <taxon>Ecdysozoa</taxon>
        <taxon>Arthropoda</taxon>
        <taxon>Hexapoda</taxon>
        <taxon>Insecta</taxon>
        <taxon>Pterygota</taxon>
        <taxon>Neoptera</taxon>
        <taxon>Endopterygota</taxon>
        <taxon>Hymenoptera</taxon>
        <taxon>Apocrita</taxon>
        <taxon>Aculeata</taxon>
        <taxon>Formicoidea</taxon>
        <taxon>Formicidae</taxon>
        <taxon>Myrmicinae</taxon>
        <taxon>Cardiocondyla</taxon>
    </lineage>
</organism>
<keyword evidence="3" id="KW-1185">Reference proteome</keyword>
<sequence>MMETDTARQAMTITPHAEHEAARCKSGGVRVLAEGARRDGGEKPRARRARAIRRVGGKGERAVEERRTSQEWSMCRRLWRE</sequence>
<feature type="region of interest" description="Disordered" evidence="1">
    <location>
        <begin position="1"/>
        <end position="25"/>
    </location>
</feature>
<proteinExistence type="predicted"/>
<accession>A0AAW2FX51</accession>
<evidence type="ECO:0000313" key="3">
    <source>
        <dbReference type="Proteomes" id="UP001430953"/>
    </source>
</evidence>
<dbReference type="EMBL" id="JADYXP020000007">
    <property type="protein sequence ID" value="KAL0119674.1"/>
    <property type="molecule type" value="Genomic_DNA"/>
</dbReference>
<dbReference type="Proteomes" id="UP001430953">
    <property type="component" value="Unassembled WGS sequence"/>
</dbReference>
<protein>
    <submittedName>
        <fullName evidence="2">Uncharacterized protein</fullName>
    </submittedName>
</protein>
<gene>
    <name evidence="2" type="ORF">PUN28_007841</name>
</gene>
<evidence type="ECO:0000256" key="1">
    <source>
        <dbReference type="SAM" id="MobiDB-lite"/>
    </source>
</evidence>
<comment type="caution">
    <text evidence="2">The sequence shown here is derived from an EMBL/GenBank/DDBJ whole genome shotgun (WGS) entry which is preliminary data.</text>
</comment>
<evidence type="ECO:0000313" key="2">
    <source>
        <dbReference type="EMBL" id="KAL0119674.1"/>
    </source>
</evidence>
<reference evidence="2 3" key="1">
    <citation type="submission" date="2023-03" db="EMBL/GenBank/DDBJ databases">
        <title>High recombination rates correlate with genetic variation in Cardiocondyla obscurior ants.</title>
        <authorList>
            <person name="Errbii M."/>
        </authorList>
    </citation>
    <scope>NUCLEOTIDE SEQUENCE [LARGE SCALE GENOMIC DNA]</scope>
    <source>
        <strain evidence="2">Alpha-2009</strain>
        <tissue evidence="2">Whole body</tissue>
    </source>
</reference>
<name>A0AAW2FX51_9HYME</name>